<organism evidence="8 9">
    <name type="scientific">Daeguia caeni</name>
    <dbReference type="NCBI Taxonomy" id="439612"/>
    <lineage>
        <taxon>Bacteria</taxon>
        <taxon>Pseudomonadati</taxon>
        <taxon>Pseudomonadota</taxon>
        <taxon>Alphaproteobacteria</taxon>
        <taxon>Hyphomicrobiales</taxon>
        <taxon>Brucellaceae</taxon>
        <taxon>Daeguia</taxon>
    </lineage>
</organism>
<keyword evidence="9" id="KW-1185">Reference proteome</keyword>
<comment type="cofactor">
    <cofactor evidence="1">
        <name>Mn(2+)</name>
        <dbReference type="ChEBI" id="CHEBI:29035"/>
    </cofactor>
</comment>
<dbReference type="Gene3D" id="3.90.79.10">
    <property type="entry name" value="Nucleoside Triphosphate Pyrophosphohydrolase"/>
    <property type="match status" value="1"/>
</dbReference>
<dbReference type="RefSeq" id="WP_374832853.1">
    <property type="nucleotide sequence ID" value="NZ_JBHEEZ010000019.1"/>
</dbReference>
<evidence type="ECO:0000256" key="6">
    <source>
        <dbReference type="ARBA" id="ARBA00023211"/>
    </source>
</evidence>
<evidence type="ECO:0000256" key="3">
    <source>
        <dbReference type="ARBA" id="ARBA00022723"/>
    </source>
</evidence>
<dbReference type="InterPro" id="IPR000086">
    <property type="entry name" value="NUDIX_hydrolase_dom"/>
</dbReference>
<feature type="domain" description="Nudix hydrolase" evidence="7">
    <location>
        <begin position="50"/>
        <end position="182"/>
    </location>
</feature>
<protein>
    <submittedName>
        <fullName evidence="8">CoA pyrophosphatase</fullName>
    </submittedName>
</protein>
<evidence type="ECO:0000313" key="9">
    <source>
        <dbReference type="Proteomes" id="UP001596042"/>
    </source>
</evidence>
<evidence type="ECO:0000256" key="4">
    <source>
        <dbReference type="ARBA" id="ARBA00022801"/>
    </source>
</evidence>
<reference evidence="9" key="1">
    <citation type="journal article" date="2019" name="Int. J. Syst. Evol. Microbiol.">
        <title>The Global Catalogue of Microorganisms (GCM) 10K type strain sequencing project: providing services to taxonomists for standard genome sequencing and annotation.</title>
        <authorList>
            <consortium name="The Broad Institute Genomics Platform"/>
            <consortium name="The Broad Institute Genome Sequencing Center for Infectious Disease"/>
            <person name="Wu L."/>
            <person name="Ma J."/>
        </authorList>
    </citation>
    <scope>NUCLEOTIDE SEQUENCE [LARGE SCALE GENOMIC DNA]</scope>
    <source>
        <strain evidence="9">CGMCC 1.15731</strain>
    </source>
</reference>
<dbReference type="Proteomes" id="UP001596042">
    <property type="component" value="Unassembled WGS sequence"/>
</dbReference>
<dbReference type="SUPFAM" id="SSF55811">
    <property type="entry name" value="Nudix"/>
    <property type="match status" value="1"/>
</dbReference>
<dbReference type="EMBL" id="JBHSEL010000048">
    <property type="protein sequence ID" value="MFC4624895.1"/>
    <property type="molecule type" value="Genomic_DNA"/>
</dbReference>
<accession>A0ABV9H730</accession>
<keyword evidence="4" id="KW-0378">Hydrolase</keyword>
<sequence>MNRPSNLHKNAFSAAAFAERVRRWQPDHADLTGDHILNPEFLQTVTTGPMREAAVLIGVVDRGEEATVLLTQRTAHLRQHSGQISFPGGSIDPEDGSAENAALREADEEIGLAQDRADIVGYLPRYLTGSGFSITPILAVVRTPVELKPNPVEVADIFEVPLSFLMNPANHIRASRVLENGQKRYFYAMPYQERYIWGITAGIIRGLYERLYR</sequence>
<evidence type="ECO:0000256" key="1">
    <source>
        <dbReference type="ARBA" id="ARBA00001936"/>
    </source>
</evidence>
<comment type="caution">
    <text evidence="8">The sequence shown here is derived from an EMBL/GenBank/DDBJ whole genome shotgun (WGS) entry which is preliminary data.</text>
</comment>
<keyword evidence="6" id="KW-0464">Manganese</keyword>
<evidence type="ECO:0000256" key="5">
    <source>
        <dbReference type="ARBA" id="ARBA00022842"/>
    </source>
</evidence>
<dbReference type="PANTHER" id="PTHR12992">
    <property type="entry name" value="NUDIX HYDROLASE"/>
    <property type="match status" value="1"/>
</dbReference>
<evidence type="ECO:0000313" key="8">
    <source>
        <dbReference type="EMBL" id="MFC4624895.1"/>
    </source>
</evidence>
<dbReference type="CDD" id="cd03426">
    <property type="entry name" value="NUDIX_CoAse_Nudt7"/>
    <property type="match status" value="1"/>
</dbReference>
<name>A0ABV9H730_9HYPH</name>
<keyword evidence="3" id="KW-0479">Metal-binding</keyword>
<dbReference type="PANTHER" id="PTHR12992:SF11">
    <property type="entry name" value="MITOCHONDRIAL COENZYME A DIPHOSPHATASE NUDT8"/>
    <property type="match status" value="1"/>
</dbReference>
<proteinExistence type="predicted"/>
<comment type="cofactor">
    <cofactor evidence="2">
        <name>Mg(2+)</name>
        <dbReference type="ChEBI" id="CHEBI:18420"/>
    </cofactor>
</comment>
<evidence type="ECO:0000256" key="2">
    <source>
        <dbReference type="ARBA" id="ARBA00001946"/>
    </source>
</evidence>
<keyword evidence="5" id="KW-0460">Magnesium</keyword>
<dbReference type="PROSITE" id="PS51462">
    <property type="entry name" value="NUDIX"/>
    <property type="match status" value="1"/>
</dbReference>
<dbReference type="InterPro" id="IPR045121">
    <property type="entry name" value="CoAse"/>
</dbReference>
<dbReference type="NCBIfam" id="NF007980">
    <property type="entry name" value="PRK10707.1"/>
    <property type="match status" value="1"/>
</dbReference>
<gene>
    <name evidence="8" type="ORF">ACFO1V_06605</name>
</gene>
<evidence type="ECO:0000259" key="7">
    <source>
        <dbReference type="PROSITE" id="PS51462"/>
    </source>
</evidence>
<dbReference type="Pfam" id="PF00293">
    <property type="entry name" value="NUDIX"/>
    <property type="match status" value="1"/>
</dbReference>
<dbReference type="InterPro" id="IPR015797">
    <property type="entry name" value="NUDIX_hydrolase-like_dom_sf"/>
</dbReference>